<dbReference type="RefSeq" id="XP_065659203.1">
    <property type="nucleotide sequence ID" value="XM_065803131.1"/>
</dbReference>
<dbReference type="InterPro" id="IPR036638">
    <property type="entry name" value="HLH_DNA-bd_sf"/>
</dbReference>
<dbReference type="SUPFAM" id="SSF47459">
    <property type="entry name" value="HLH, helix-loop-helix DNA-binding domain"/>
    <property type="match status" value="1"/>
</dbReference>
<dbReference type="GeneID" id="100200994"/>
<evidence type="ECO:0000313" key="5">
    <source>
        <dbReference type="RefSeq" id="XP_065659204.1"/>
    </source>
</evidence>
<dbReference type="Pfam" id="PF00010">
    <property type="entry name" value="HLH"/>
    <property type="match status" value="1"/>
</dbReference>
<protein>
    <submittedName>
        <fullName evidence="4 5">Probable serine/threonine-protein kinase DDB_G0282963 isoform X2</fullName>
    </submittedName>
</protein>
<dbReference type="Gene3D" id="4.10.280.10">
    <property type="entry name" value="Helix-loop-helix DNA-binding domain"/>
    <property type="match status" value="1"/>
</dbReference>
<proteinExistence type="predicted"/>
<dbReference type="SMART" id="SM00353">
    <property type="entry name" value="HLH"/>
    <property type="match status" value="1"/>
</dbReference>
<dbReference type="InterPro" id="IPR011598">
    <property type="entry name" value="bHLH_dom"/>
</dbReference>
<evidence type="ECO:0000256" key="1">
    <source>
        <dbReference type="SAM" id="MobiDB-lite"/>
    </source>
</evidence>
<feature type="compositionally biased region" description="Acidic residues" evidence="1">
    <location>
        <begin position="165"/>
        <end position="178"/>
    </location>
</feature>
<evidence type="ECO:0000313" key="3">
    <source>
        <dbReference type="Proteomes" id="UP001652625"/>
    </source>
</evidence>
<evidence type="ECO:0000259" key="2">
    <source>
        <dbReference type="PROSITE" id="PS50888"/>
    </source>
</evidence>
<name>A0ABM4CC04_HYDVU</name>
<sequence>MSVATIRNNHSNLSSPIKPPIKQDPEYLASKKPKKEDICSQTVKTNLNSSNQSTENSINIDNGKTPCQTSINVPASELNNMSTNCLNQPHNYNGNLSDTNGLSNHFSAYNNNSNINSHSGSLDSVGPLPNEIFELLNEFWRPNELVAPDTHLLNGKFSRRSPDASLEENGEDEKEDDLSSLADNEIGADKNTQKRRYSRLSDGYERLKLVLPSVKDKRRVSKARILDEAINYIQRLESVTNVLKREHEKRLNMMNGSNGFFPDYSVQPYVRSLFQKQMYPSAINQTKMNHYPKLNVATNAAPKSPRLKQYCTQNYPPATLNNINVPTNMSADYSYNNMTSYVNHASNSLYQTNDPTQLMNGDSSSPITNNSPFSTCSLSPGNTPTTFQNGSNAVNNSWPYQAGTGSYETNPSQLSSYNANRVCNGDFGTNGAYSSLTNHMWGSIGLPEASSQIVPHSDHSMKVG</sequence>
<dbReference type="PROSITE" id="PS50888">
    <property type="entry name" value="BHLH"/>
    <property type="match status" value="1"/>
</dbReference>
<keyword evidence="4 5" id="KW-0418">Kinase</keyword>
<evidence type="ECO:0000313" key="4">
    <source>
        <dbReference type="RefSeq" id="XP_065659203.1"/>
    </source>
</evidence>
<gene>
    <name evidence="4 5" type="primary">LOC100200994</name>
</gene>
<dbReference type="GO" id="GO:0016301">
    <property type="term" value="F:kinase activity"/>
    <property type="evidence" value="ECO:0007669"/>
    <property type="project" value="UniProtKB-KW"/>
</dbReference>
<keyword evidence="3" id="KW-1185">Reference proteome</keyword>
<accession>A0ABM4CC04</accession>
<reference evidence="4 5" key="1">
    <citation type="submission" date="2025-05" db="UniProtKB">
        <authorList>
            <consortium name="RefSeq"/>
        </authorList>
    </citation>
    <scope>IDENTIFICATION</scope>
</reference>
<dbReference type="RefSeq" id="XP_065659204.1">
    <property type="nucleotide sequence ID" value="XM_065803132.1"/>
</dbReference>
<feature type="compositionally biased region" description="Polar residues" evidence="1">
    <location>
        <begin position="1"/>
        <end position="15"/>
    </location>
</feature>
<dbReference type="CDD" id="cd00083">
    <property type="entry name" value="bHLH_SF"/>
    <property type="match status" value="1"/>
</dbReference>
<feature type="region of interest" description="Disordered" evidence="1">
    <location>
        <begin position="154"/>
        <end position="194"/>
    </location>
</feature>
<dbReference type="Proteomes" id="UP001652625">
    <property type="component" value="Chromosome 08"/>
</dbReference>
<feature type="region of interest" description="Disordered" evidence="1">
    <location>
        <begin position="1"/>
        <end position="38"/>
    </location>
</feature>
<keyword evidence="4 5" id="KW-0808">Transferase</keyword>
<feature type="domain" description="BHLH" evidence="2">
    <location>
        <begin position="184"/>
        <end position="236"/>
    </location>
</feature>
<organism evidence="3 5">
    <name type="scientific">Hydra vulgaris</name>
    <name type="common">Hydra</name>
    <name type="synonym">Hydra attenuata</name>
    <dbReference type="NCBI Taxonomy" id="6087"/>
    <lineage>
        <taxon>Eukaryota</taxon>
        <taxon>Metazoa</taxon>
        <taxon>Cnidaria</taxon>
        <taxon>Hydrozoa</taxon>
        <taxon>Hydroidolina</taxon>
        <taxon>Anthoathecata</taxon>
        <taxon>Aplanulata</taxon>
        <taxon>Hydridae</taxon>
        <taxon>Hydra</taxon>
    </lineage>
</organism>